<protein>
    <recommendedName>
        <fullName evidence="11">GPI2-domain-containing protein</fullName>
    </recommendedName>
</protein>
<keyword evidence="4" id="KW-0337">GPI-anchor biosynthesis</keyword>
<accession>A0A316ZIZ5</accession>
<feature type="transmembrane region" description="Helical" evidence="8">
    <location>
        <begin position="213"/>
        <end position="233"/>
    </location>
</feature>
<feature type="transmembrane region" description="Helical" evidence="8">
    <location>
        <begin position="168"/>
        <end position="185"/>
    </location>
</feature>
<evidence type="ECO:0000256" key="8">
    <source>
        <dbReference type="SAM" id="Phobius"/>
    </source>
</evidence>
<proteinExistence type="inferred from homology"/>
<name>A0A316ZIZ5_9BASI</name>
<evidence type="ECO:0000256" key="4">
    <source>
        <dbReference type="ARBA" id="ARBA00022502"/>
    </source>
</evidence>
<dbReference type="Proteomes" id="UP000245946">
    <property type="component" value="Unassembled WGS sequence"/>
</dbReference>
<dbReference type="AlphaFoldDB" id="A0A316ZIZ5"/>
<keyword evidence="6 8" id="KW-1133">Transmembrane helix</keyword>
<comment type="similarity">
    <text evidence="3">Belongs to the PIGC family.</text>
</comment>
<dbReference type="RefSeq" id="XP_025601293.1">
    <property type="nucleotide sequence ID" value="XM_025743880.1"/>
</dbReference>
<evidence type="ECO:0000313" key="10">
    <source>
        <dbReference type="Proteomes" id="UP000245946"/>
    </source>
</evidence>
<keyword evidence="10" id="KW-1185">Reference proteome</keyword>
<evidence type="ECO:0000256" key="7">
    <source>
        <dbReference type="ARBA" id="ARBA00023136"/>
    </source>
</evidence>
<dbReference type="PANTHER" id="PTHR12982">
    <property type="entry name" value="PHOSPHATIDYLINOSITOL GLYCAN, CLASS C"/>
    <property type="match status" value="1"/>
</dbReference>
<reference evidence="9 10" key="1">
    <citation type="journal article" date="2018" name="Mol. Biol. Evol.">
        <title>Broad Genomic Sampling Reveals a Smut Pathogenic Ancestry of the Fungal Clade Ustilaginomycotina.</title>
        <authorList>
            <person name="Kijpornyongpan T."/>
            <person name="Mondo S.J."/>
            <person name="Barry K."/>
            <person name="Sandor L."/>
            <person name="Lee J."/>
            <person name="Lipzen A."/>
            <person name="Pangilinan J."/>
            <person name="LaButti K."/>
            <person name="Hainaut M."/>
            <person name="Henrissat B."/>
            <person name="Grigoriev I.V."/>
            <person name="Spatafora J.W."/>
            <person name="Aime M.C."/>
        </authorList>
    </citation>
    <scope>NUCLEOTIDE SEQUENCE [LARGE SCALE GENOMIC DNA]</scope>
    <source>
        <strain evidence="9 10">MCA 4186</strain>
    </source>
</reference>
<comment type="subcellular location">
    <subcellularLocation>
        <location evidence="1">Membrane</location>
        <topology evidence="1">Multi-pass membrane protein</topology>
    </subcellularLocation>
</comment>
<dbReference type="GeneID" id="37271424"/>
<evidence type="ECO:0000256" key="1">
    <source>
        <dbReference type="ARBA" id="ARBA00004141"/>
    </source>
</evidence>
<dbReference type="Pfam" id="PF06432">
    <property type="entry name" value="GPI2"/>
    <property type="match status" value="1"/>
</dbReference>
<sequence length="256" mass="27019">MTPSSRVLYRRPDHADNLVHSDFLSSLQVTPPSSRSLPSLLRAAQPLTQRLSLLLLLLALHAHLLGGALVAPHLLLFCALLLSPLLLALLLKPRIERNRIVVGTGVKLLLLASLSPLLHTLVPISLDTLTFLLLLLFTLHLVPPLRLTAGTAGAVLLCTTHASARDAFALLLCAFTLLFFLPPLLPVRSSTTATLAGLATAALAAHSRAAGGAATLLLAAAGVAAPSLMWAALRRPGGKVRLSGDWDVAVPRVRAR</sequence>
<dbReference type="PANTHER" id="PTHR12982:SF0">
    <property type="entry name" value="PHOSPHATIDYLINOSITOL N-ACETYLGLUCOSAMINYLTRANSFERASE SUBUNIT C"/>
    <property type="match status" value="1"/>
</dbReference>
<dbReference type="InterPro" id="IPR009450">
    <property type="entry name" value="Plno_GlcNAc_GPI2"/>
</dbReference>
<comment type="pathway">
    <text evidence="2">Glycolipid biosynthesis; glycosylphosphatidylinositol-anchor biosynthesis.</text>
</comment>
<evidence type="ECO:0000256" key="3">
    <source>
        <dbReference type="ARBA" id="ARBA00008321"/>
    </source>
</evidence>
<organism evidence="9 10">
    <name type="scientific">Tilletiopsis washingtonensis</name>
    <dbReference type="NCBI Taxonomy" id="58919"/>
    <lineage>
        <taxon>Eukaryota</taxon>
        <taxon>Fungi</taxon>
        <taxon>Dikarya</taxon>
        <taxon>Basidiomycota</taxon>
        <taxon>Ustilaginomycotina</taxon>
        <taxon>Exobasidiomycetes</taxon>
        <taxon>Entylomatales</taxon>
        <taxon>Entylomatales incertae sedis</taxon>
        <taxon>Tilletiopsis</taxon>
    </lineage>
</organism>
<keyword evidence="5 8" id="KW-0812">Transmembrane</keyword>
<feature type="transmembrane region" description="Helical" evidence="8">
    <location>
        <begin position="131"/>
        <end position="156"/>
    </location>
</feature>
<evidence type="ECO:0000256" key="5">
    <source>
        <dbReference type="ARBA" id="ARBA00022692"/>
    </source>
</evidence>
<gene>
    <name evidence="9" type="ORF">FA09DRAFT_336400</name>
</gene>
<keyword evidence="7 8" id="KW-0472">Membrane</keyword>
<evidence type="ECO:0000256" key="2">
    <source>
        <dbReference type="ARBA" id="ARBA00004687"/>
    </source>
</evidence>
<dbReference type="GO" id="GO:0000506">
    <property type="term" value="C:glycosylphosphatidylinositol-N-acetylglucosaminyltransferase (GPI-GnT) complex"/>
    <property type="evidence" value="ECO:0007669"/>
    <property type="project" value="TreeGrafter"/>
</dbReference>
<evidence type="ECO:0000313" key="9">
    <source>
        <dbReference type="EMBL" id="PWO01015.1"/>
    </source>
</evidence>
<evidence type="ECO:0008006" key="11">
    <source>
        <dbReference type="Google" id="ProtNLM"/>
    </source>
</evidence>
<feature type="transmembrane region" description="Helical" evidence="8">
    <location>
        <begin position="100"/>
        <end position="119"/>
    </location>
</feature>
<feature type="transmembrane region" description="Helical" evidence="8">
    <location>
        <begin position="74"/>
        <end position="91"/>
    </location>
</feature>
<evidence type="ECO:0000256" key="6">
    <source>
        <dbReference type="ARBA" id="ARBA00022989"/>
    </source>
</evidence>
<dbReference type="GO" id="GO:0006506">
    <property type="term" value="P:GPI anchor biosynthetic process"/>
    <property type="evidence" value="ECO:0007669"/>
    <property type="project" value="UniProtKB-KW"/>
</dbReference>
<dbReference type="EMBL" id="KZ819284">
    <property type="protein sequence ID" value="PWO01015.1"/>
    <property type="molecule type" value="Genomic_DNA"/>
</dbReference>